<feature type="non-terminal residue" evidence="2">
    <location>
        <position position="1"/>
    </location>
</feature>
<dbReference type="AlphaFoldDB" id="A0A371I2T3"/>
<evidence type="ECO:0000313" key="2">
    <source>
        <dbReference type="EMBL" id="RDY09357.1"/>
    </source>
</evidence>
<keyword evidence="1" id="KW-0812">Transmembrane</keyword>
<proteinExistence type="predicted"/>
<evidence type="ECO:0000256" key="1">
    <source>
        <dbReference type="SAM" id="Phobius"/>
    </source>
</evidence>
<feature type="transmembrane region" description="Helical" evidence="1">
    <location>
        <begin position="12"/>
        <end position="33"/>
    </location>
</feature>
<dbReference type="Proteomes" id="UP000257109">
    <property type="component" value="Unassembled WGS sequence"/>
</dbReference>
<keyword evidence="1" id="KW-1133">Transmembrane helix</keyword>
<accession>A0A371I2T3</accession>
<reference evidence="2" key="1">
    <citation type="submission" date="2018-05" db="EMBL/GenBank/DDBJ databases">
        <title>Draft genome of Mucuna pruriens seed.</title>
        <authorList>
            <person name="Nnadi N.E."/>
            <person name="Vos R."/>
            <person name="Hasami M.H."/>
            <person name="Devisetty U.K."/>
            <person name="Aguiy J.C."/>
        </authorList>
    </citation>
    <scope>NUCLEOTIDE SEQUENCE [LARGE SCALE GENOMIC DNA]</scope>
    <source>
        <strain evidence="2">JCA_2017</strain>
    </source>
</reference>
<keyword evidence="3" id="KW-1185">Reference proteome</keyword>
<gene>
    <name evidence="2" type="ORF">CR513_06274</name>
</gene>
<protein>
    <submittedName>
        <fullName evidence="2">Uncharacterized protein</fullName>
    </submittedName>
</protein>
<feature type="non-terminal residue" evidence="2">
    <location>
        <position position="167"/>
    </location>
</feature>
<evidence type="ECO:0000313" key="3">
    <source>
        <dbReference type="Proteomes" id="UP000257109"/>
    </source>
</evidence>
<organism evidence="2 3">
    <name type="scientific">Mucuna pruriens</name>
    <name type="common">Velvet bean</name>
    <name type="synonym">Dolichos pruriens</name>
    <dbReference type="NCBI Taxonomy" id="157652"/>
    <lineage>
        <taxon>Eukaryota</taxon>
        <taxon>Viridiplantae</taxon>
        <taxon>Streptophyta</taxon>
        <taxon>Embryophyta</taxon>
        <taxon>Tracheophyta</taxon>
        <taxon>Spermatophyta</taxon>
        <taxon>Magnoliopsida</taxon>
        <taxon>eudicotyledons</taxon>
        <taxon>Gunneridae</taxon>
        <taxon>Pentapetalae</taxon>
        <taxon>rosids</taxon>
        <taxon>fabids</taxon>
        <taxon>Fabales</taxon>
        <taxon>Fabaceae</taxon>
        <taxon>Papilionoideae</taxon>
        <taxon>50 kb inversion clade</taxon>
        <taxon>NPAAA clade</taxon>
        <taxon>indigoferoid/millettioid clade</taxon>
        <taxon>Phaseoleae</taxon>
        <taxon>Mucuna</taxon>
    </lineage>
</organism>
<sequence>SSKFHNLVSLPRLYYSILFFDFFLSSCLLKSMMSYLFALMEKTTHLEHSKSRYLSNGNICGVMLMATLLSLTETKTMLPMLNGKSKMHKSWRSNNVAERFQLEQTLLPLNMIVSPSLIHESLVSGPTSCIETFYHHWMHVSMIYYMKNNPFLHSKSFSPWYLGLPTT</sequence>
<dbReference type="EMBL" id="QJKJ01001070">
    <property type="protein sequence ID" value="RDY09357.1"/>
    <property type="molecule type" value="Genomic_DNA"/>
</dbReference>
<comment type="caution">
    <text evidence="2">The sequence shown here is derived from an EMBL/GenBank/DDBJ whole genome shotgun (WGS) entry which is preliminary data.</text>
</comment>
<name>A0A371I2T3_MUCPR</name>
<keyword evidence="1" id="KW-0472">Membrane</keyword>